<proteinExistence type="predicted"/>
<comment type="caution">
    <text evidence="2">The sequence shown here is derived from an EMBL/GenBank/DDBJ whole genome shotgun (WGS) entry which is preliminary data.</text>
</comment>
<dbReference type="GeneID" id="38779175"/>
<dbReference type="EMBL" id="BFAD01000004">
    <property type="protein sequence ID" value="GBE82258.1"/>
    <property type="molecule type" value="Genomic_DNA"/>
</dbReference>
<accession>A0A401GJB7</accession>
<dbReference type="InParanoid" id="A0A401GJB7"/>
<evidence type="ECO:0000313" key="2">
    <source>
        <dbReference type="EMBL" id="GBE82258.1"/>
    </source>
</evidence>
<feature type="compositionally biased region" description="Polar residues" evidence="1">
    <location>
        <begin position="196"/>
        <end position="207"/>
    </location>
</feature>
<dbReference type="AlphaFoldDB" id="A0A401GJB7"/>
<sequence>MSILWYFGSEPVFLPARTPPCLIYTYLVCPLLINHRSYLAMSNAATTAQGTNMYEQPTHKAKSVWGYGPGALEGQTKLSRQDFRLMITVTRKTAAKHLDLTQRLPDQDKMRVEAVFPKVLEICPFVKSYKDLWPVKSYLRFYLAGRSESTVKARRRAECAKQQKLKVNSCISRRIFVGRTPFRSLAMRRPHIQASKGKSQPGGQNVAPQHPVPVSSSSGVALTSPPSASTTSPLPSVLPLFSAADPVLAFLKSLANPLPSLLQVFLAEGVNTIHGLRAAAMMTGRREWLNTLVVSRKITHFQAHLIYDGLTKLAASSSGT</sequence>
<protein>
    <submittedName>
        <fullName evidence="2">Uncharacterized protein</fullName>
    </submittedName>
</protein>
<dbReference type="Proteomes" id="UP000287166">
    <property type="component" value="Unassembled WGS sequence"/>
</dbReference>
<feature type="region of interest" description="Disordered" evidence="1">
    <location>
        <begin position="193"/>
        <end position="228"/>
    </location>
</feature>
<evidence type="ECO:0000256" key="1">
    <source>
        <dbReference type="SAM" id="MobiDB-lite"/>
    </source>
</evidence>
<gene>
    <name evidence="2" type="ORF">SCP_0406420</name>
</gene>
<name>A0A401GJB7_9APHY</name>
<dbReference type="RefSeq" id="XP_027613171.1">
    <property type="nucleotide sequence ID" value="XM_027757370.1"/>
</dbReference>
<organism evidence="2 3">
    <name type="scientific">Sparassis crispa</name>
    <dbReference type="NCBI Taxonomy" id="139825"/>
    <lineage>
        <taxon>Eukaryota</taxon>
        <taxon>Fungi</taxon>
        <taxon>Dikarya</taxon>
        <taxon>Basidiomycota</taxon>
        <taxon>Agaricomycotina</taxon>
        <taxon>Agaricomycetes</taxon>
        <taxon>Polyporales</taxon>
        <taxon>Sparassidaceae</taxon>
        <taxon>Sparassis</taxon>
    </lineage>
</organism>
<keyword evidence="3" id="KW-1185">Reference proteome</keyword>
<evidence type="ECO:0000313" key="3">
    <source>
        <dbReference type="Proteomes" id="UP000287166"/>
    </source>
</evidence>
<reference evidence="2 3" key="1">
    <citation type="journal article" date="2018" name="Sci. Rep.">
        <title>Genome sequence of the cauliflower mushroom Sparassis crispa (Hanabiratake) and its association with beneficial usage.</title>
        <authorList>
            <person name="Kiyama R."/>
            <person name="Furutani Y."/>
            <person name="Kawaguchi K."/>
            <person name="Nakanishi T."/>
        </authorList>
    </citation>
    <scope>NUCLEOTIDE SEQUENCE [LARGE SCALE GENOMIC DNA]</scope>
</reference>